<dbReference type="SMART" id="SM00449">
    <property type="entry name" value="SPRY"/>
    <property type="match status" value="1"/>
</dbReference>
<feature type="compositionally biased region" description="Basic and acidic residues" evidence="40">
    <location>
        <begin position="132"/>
        <end position="143"/>
    </location>
</feature>
<evidence type="ECO:0000256" key="21">
    <source>
        <dbReference type="ARBA" id="ARBA00022776"/>
    </source>
</evidence>
<gene>
    <name evidence="43" type="ORF">WMY93_015973</name>
</gene>
<evidence type="ECO:0000256" key="25">
    <source>
        <dbReference type="ARBA" id="ARBA00022843"/>
    </source>
</evidence>
<evidence type="ECO:0000256" key="1">
    <source>
        <dbReference type="ARBA" id="ARBA00004109"/>
    </source>
</evidence>
<dbReference type="GO" id="GO:0005813">
    <property type="term" value="C:centrosome"/>
    <property type="evidence" value="ECO:0007669"/>
    <property type="project" value="UniProtKB-SubCell"/>
</dbReference>
<dbReference type="PANTHER" id="PTHR12381:SF11">
    <property type="entry name" value="HETEROGENEOUS NUCLEAR RIBONUCLEOPROTEIN U"/>
    <property type="match status" value="1"/>
</dbReference>
<feature type="compositionally biased region" description="Acidic residues" evidence="40">
    <location>
        <begin position="60"/>
        <end position="131"/>
    </location>
</feature>
<evidence type="ECO:0000256" key="28">
    <source>
        <dbReference type="ARBA" id="ARBA00022990"/>
    </source>
</evidence>
<evidence type="ECO:0000256" key="5">
    <source>
        <dbReference type="ARBA" id="ARBA00004324"/>
    </source>
</evidence>
<dbReference type="SUPFAM" id="SSF49899">
    <property type="entry name" value="Concanavalin A-like lectins/glucanases"/>
    <property type="match status" value="1"/>
</dbReference>
<evidence type="ECO:0000256" key="30">
    <source>
        <dbReference type="ARBA" id="ARBA00023159"/>
    </source>
</evidence>
<dbReference type="GO" id="GO:0030154">
    <property type="term" value="P:cell differentiation"/>
    <property type="evidence" value="ECO:0007669"/>
    <property type="project" value="UniProtKB-KW"/>
</dbReference>
<dbReference type="SMART" id="SM00513">
    <property type="entry name" value="SAP"/>
    <property type="match status" value="1"/>
</dbReference>
<evidence type="ECO:0000256" key="22">
    <source>
        <dbReference type="ARBA" id="ARBA00022782"/>
    </source>
</evidence>
<evidence type="ECO:0000256" key="35">
    <source>
        <dbReference type="ARBA" id="ARBA00023274"/>
    </source>
</evidence>
<dbReference type="InterPro" id="IPR035778">
    <property type="entry name" value="SPRY_hnRNP_U"/>
</dbReference>
<keyword evidence="24" id="KW-0067">ATP-binding</keyword>
<evidence type="ECO:0000256" key="16">
    <source>
        <dbReference type="ARBA" id="ARBA00022618"/>
    </source>
</evidence>
<keyword evidence="30" id="KW-0010">Activator</keyword>
<evidence type="ECO:0000256" key="34">
    <source>
        <dbReference type="ARBA" id="ARBA00023242"/>
    </source>
</evidence>
<dbReference type="InterPro" id="IPR001870">
    <property type="entry name" value="B30.2/SPRY"/>
</dbReference>
<dbReference type="GO" id="GO:0003723">
    <property type="term" value="F:RNA binding"/>
    <property type="evidence" value="ECO:0007669"/>
    <property type="project" value="UniProtKB-ARBA"/>
</dbReference>
<keyword evidence="13" id="KW-0678">Repressor</keyword>
<keyword evidence="32" id="KW-0508">mRNA splicing</keyword>
<keyword evidence="23" id="KW-0995">Kinetochore</keyword>
<feature type="compositionally biased region" description="Polar residues" evidence="40">
    <location>
        <begin position="45"/>
        <end position="57"/>
    </location>
</feature>
<dbReference type="GO" id="GO:0000380">
    <property type="term" value="P:alternative mRNA splicing, via spliceosome"/>
    <property type="evidence" value="ECO:0007669"/>
    <property type="project" value="TreeGrafter"/>
</dbReference>
<dbReference type="GO" id="GO:0045944">
    <property type="term" value="P:positive regulation of transcription by RNA polymerase II"/>
    <property type="evidence" value="ECO:0007669"/>
    <property type="project" value="TreeGrafter"/>
</dbReference>
<sequence length="679" mass="75338">MSSINVKKLKVNELKDELKKRNLSDKGLKAELMDRLQAALDQEALSDSPTPDDSSAQPELDQEGMGEEEEGDDDDGPLEENMEANEEEAENGGEGAADEEMGEEEDDALKTEEDDEKIDTLEGEPGDQAEGDADKDTNADQKNKKGVKRRREEHGRGYFEFIEENKYSWASFKSPVPPLEEEDEEFDDTKVCLDTYNCDLHFKVSRDRYSASSLTMESFAYLWAGGKATYGVDKGKVCFEMKITEKIPVKHVSSKNMEIHDVQVGWSHATATLLLGEEEHSYAYSSKGKKTTNCVTEDYGETYDENDVICCMIDFEGAEMVMSFSKNGGEPSVAFQVPKDSLNDKALFPHVICHNCAVEFNFGQMETPYFPKPEGYTFMQEIPVSQRVRGLKGPQTKADCEIIVMVGLPGSGKTTWVKNHMQEHPGKFYILGSDTIVEKMMLNSLKRQSKDVSKLVGISQRAPLFLGKFIEIAARKKRNYILDHTNLSGPGQKRKMCLFAGFQKKAVVVCPSDEDYKQRIQKKVELDGKEVPEHAMLKMKGFFSVPEEGDSFSEVIFAELQKEEATKLLEQYKEEAKTALPAEKKPNQGSTMPKRGGGQRGGRGKNQFGRGGPGQRGGGGRGGFQNRGGFRGLPGPRGGFNRPPRGFLPPLLSEEASQAVETSPVVVLCTWVAHPGATP</sequence>
<dbReference type="Pfam" id="PF02037">
    <property type="entry name" value="SAP"/>
    <property type="match status" value="1"/>
</dbReference>
<keyword evidence="28" id="KW-0007">Acetylation</keyword>
<dbReference type="InterPro" id="IPR013320">
    <property type="entry name" value="ConA-like_dom_sf"/>
</dbReference>
<dbReference type="GO" id="GO:0000922">
    <property type="term" value="C:spindle pole"/>
    <property type="evidence" value="ECO:0007669"/>
    <property type="project" value="UniProtKB-SubCell"/>
</dbReference>
<evidence type="ECO:0000256" key="7">
    <source>
        <dbReference type="ARBA" id="ARBA00004629"/>
    </source>
</evidence>
<comment type="subcellular location">
    <subcellularLocation>
        <location evidence="3">Cell surface</location>
    </subcellularLocation>
    <subcellularLocation>
        <location evidence="7">Chromosome</location>
        <location evidence="7">Centromere</location>
        <location evidence="7">Kinetochore</location>
    </subcellularLocation>
    <subcellularLocation>
        <location evidence="4">Cytoplasm</location>
        <location evidence="4">Cytoskeleton</location>
        <location evidence="4">Microtubule organizing center</location>
        <location evidence="4">Centrosome</location>
    </subcellularLocation>
    <subcellularLocation>
        <location evidence="8">Cytoplasm</location>
        <location evidence="8">Cytoskeleton</location>
        <location evidence="8">Spindle pole</location>
    </subcellularLocation>
    <subcellularLocation>
        <location evidence="6">Cytoplasmic granule</location>
    </subcellularLocation>
    <subcellularLocation>
        <location evidence="2">Midbody</location>
    </subcellularLocation>
    <subcellularLocation>
        <location evidence="1">Nucleus matrix</location>
    </subcellularLocation>
    <subcellularLocation>
        <location evidence="5">Nucleus speckle</location>
    </subcellularLocation>
</comment>
<comment type="caution">
    <text evidence="43">The sequence shown here is derived from an EMBL/GenBank/DDBJ whole genome shotgun (WGS) entry which is preliminary data.</text>
</comment>
<dbReference type="SUPFAM" id="SSF68906">
    <property type="entry name" value="SAP domain"/>
    <property type="match status" value="1"/>
</dbReference>
<keyword evidence="21" id="KW-0498">Mitosis</keyword>
<dbReference type="GO" id="GO:0016363">
    <property type="term" value="C:nuclear matrix"/>
    <property type="evidence" value="ECO:0007669"/>
    <property type="project" value="UniProtKB-SubCell"/>
</dbReference>
<evidence type="ECO:0000256" key="31">
    <source>
        <dbReference type="ARBA" id="ARBA00023163"/>
    </source>
</evidence>
<evidence type="ECO:0000256" key="10">
    <source>
        <dbReference type="ARBA" id="ARBA00022473"/>
    </source>
</evidence>
<feature type="compositionally biased region" description="Basic and acidic residues" evidence="40">
    <location>
        <begin position="576"/>
        <end position="586"/>
    </location>
</feature>
<dbReference type="GO" id="GO:0000776">
    <property type="term" value="C:kinetochore"/>
    <property type="evidence" value="ECO:0007669"/>
    <property type="project" value="UniProtKB-KW"/>
</dbReference>
<keyword evidence="11" id="KW-0488">Methylation</keyword>
<dbReference type="Pfam" id="PF00622">
    <property type="entry name" value="SPRY"/>
    <property type="match status" value="1"/>
</dbReference>
<evidence type="ECO:0000259" key="41">
    <source>
        <dbReference type="PROSITE" id="PS50188"/>
    </source>
</evidence>
<evidence type="ECO:0000256" key="26">
    <source>
        <dbReference type="ARBA" id="ARBA00022853"/>
    </source>
</evidence>
<evidence type="ECO:0000256" key="32">
    <source>
        <dbReference type="ARBA" id="ARBA00023187"/>
    </source>
</evidence>
<evidence type="ECO:0000256" key="3">
    <source>
        <dbReference type="ARBA" id="ARBA00004241"/>
    </source>
</evidence>
<protein>
    <recommendedName>
        <fullName evidence="38">Heterogeneous nuclear ribonucleoprotein U</fullName>
    </recommendedName>
    <alternativeName>
        <fullName evidence="39">Scaffold-attachment factor A</fullName>
    </alternativeName>
</protein>
<keyword evidence="12" id="KW-0963">Cytoplasm</keyword>
<evidence type="ECO:0000256" key="20">
    <source>
        <dbReference type="ARBA" id="ARBA00022765"/>
    </source>
</evidence>
<dbReference type="Proteomes" id="UP001460270">
    <property type="component" value="Unassembled WGS sequence"/>
</dbReference>
<keyword evidence="33" id="KW-0206">Cytoskeleton</keyword>
<dbReference type="InterPro" id="IPR003034">
    <property type="entry name" value="SAP_dom"/>
</dbReference>
<keyword evidence="17" id="KW-0507">mRNA processing</keyword>
<keyword evidence="16" id="KW-0132">Cell division</keyword>
<dbReference type="FunFam" id="3.40.50.300:FF:000376">
    <property type="entry name" value="Putative heterogeneous nuclear ribonucleoprotein U"/>
    <property type="match status" value="1"/>
</dbReference>
<evidence type="ECO:0000256" key="14">
    <source>
        <dbReference type="ARBA" id="ARBA00022499"/>
    </source>
</evidence>
<keyword evidence="31" id="KW-0804">Transcription</keyword>
<evidence type="ECO:0000259" key="42">
    <source>
        <dbReference type="PROSITE" id="PS50800"/>
    </source>
</evidence>
<evidence type="ECO:0000256" key="19">
    <source>
        <dbReference type="ARBA" id="ARBA00022741"/>
    </source>
</evidence>
<proteinExistence type="predicted"/>
<evidence type="ECO:0000256" key="40">
    <source>
        <dbReference type="SAM" id="MobiDB-lite"/>
    </source>
</evidence>
<evidence type="ECO:0000256" key="18">
    <source>
        <dbReference type="ARBA" id="ARBA00022728"/>
    </source>
</evidence>
<feature type="region of interest" description="Disordered" evidence="40">
    <location>
        <begin position="39"/>
        <end position="151"/>
    </location>
</feature>
<dbReference type="GO" id="GO:0051301">
    <property type="term" value="P:cell division"/>
    <property type="evidence" value="ECO:0007669"/>
    <property type="project" value="UniProtKB-KW"/>
</dbReference>
<evidence type="ECO:0000256" key="12">
    <source>
        <dbReference type="ARBA" id="ARBA00022490"/>
    </source>
</evidence>
<dbReference type="EMBL" id="JBBPFD010000011">
    <property type="protein sequence ID" value="KAK7907361.1"/>
    <property type="molecule type" value="Genomic_DNA"/>
</dbReference>
<evidence type="ECO:0000256" key="8">
    <source>
        <dbReference type="ARBA" id="ARBA00004647"/>
    </source>
</evidence>
<evidence type="ECO:0000256" key="9">
    <source>
        <dbReference type="ARBA" id="ARBA00022454"/>
    </source>
</evidence>
<dbReference type="InterPro" id="IPR036361">
    <property type="entry name" value="SAP_dom_sf"/>
</dbReference>
<dbReference type="AlphaFoldDB" id="A0AAW0NWH5"/>
<dbReference type="InterPro" id="IPR027417">
    <property type="entry name" value="P-loop_NTPase"/>
</dbReference>
<feature type="compositionally biased region" description="Gly residues" evidence="40">
    <location>
        <begin position="609"/>
        <end position="638"/>
    </location>
</feature>
<keyword evidence="10" id="KW-0217">Developmental protein</keyword>
<dbReference type="InterPro" id="IPR003877">
    <property type="entry name" value="SPRY_dom"/>
</dbReference>
<dbReference type="PANTHER" id="PTHR12381">
    <property type="entry name" value="HETEROGENEOUS NUCLEAR RIBONUCLEOPROTEIN U FAMILY MEMBER"/>
    <property type="match status" value="1"/>
</dbReference>
<dbReference type="GO" id="GO:0005524">
    <property type="term" value="F:ATP binding"/>
    <property type="evidence" value="ECO:0007669"/>
    <property type="project" value="UniProtKB-KW"/>
</dbReference>
<evidence type="ECO:0000313" key="43">
    <source>
        <dbReference type="EMBL" id="KAK7907361.1"/>
    </source>
</evidence>
<accession>A0AAW0NWH5</accession>
<dbReference type="PROSITE" id="PS50800">
    <property type="entry name" value="SAP"/>
    <property type="match status" value="1"/>
</dbReference>
<dbReference type="GO" id="GO:0009986">
    <property type="term" value="C:cell surface"/>
    <property type="evidence" value="ECO:0007669"/>
    <property type="project" value="UniProtKB-SubCell"/>
</dbReference>
<dbReference type="FunFam" id="2.60.120.920:FF:000006">
    <property type="entry name" value="heterogeneous nuclear ribonucleoprotein U isoform X1"/>
    <property type="match status" value="1"/>
</dbReference>
<evidence type="ECO:0000313" key="44">
    <source>
        <dbReference type="Proteomes" id="UP001460270"/>
    </source>
</evidence>
<evidence type="ECO:0000256" key="15">
    <source>
        <dbReference type="ARBA" id="ARBA00022553"/>
    </source>
</evidence>
<dbReference type="Gene3D" id="3.40.50.300">
    <property type="entry name" value="P-loop containing nucleotide triphosphate hydrolases"/>
    <property type="match status" value="1"/>
</dbReference>
<dbReference type="PROSITE" id="PS50188">
    <property type="entry name" value="B302_SPRY"/>
    <property type="match status" value="1"/>
</dbReference>
<evidence type="ECO:0000256" key="27">
    <source>
        <dbReference type="ARBA" id="ARBA00022934"/>
    </source>
</evidence>
<evidence type="ECO:0000256" key="6">
    <source>
        <dbReference type="ARBA" id="ARBA00004463"/>
    </source>
</evidence>
<evidence type="ECO:0000256" key="2">
    <source>
        <dbReference type="ARBA" id="ARBA00004214"/>
    </source>
</evidence>
<dbReference type="FunFam" id="1.10.720.30:FF:000004">
    <property type="entry name" value="heterogeneous nuclear ribonucleoprotein U isoform X1"/>
    <property type="match status" value="1"/>
</dbReference>
<name>A0AAW0NWH5_9GOBI</name>
<keyword evidence="15" id="KW-0597">Phosphoprotein</keyword>
<keyword evidence="44" id="KW-1185">Reference proteome</keyword>
<keyword evidence="20" id="KW-0013">ADP-ribosylation</keyword>
<evidence type="ECO:0000256" key="24">
    <source>
        <dbReference type="ARBA" id="ARBA00022840"/>
    </source>
</evidence>
<keyword evidence="25" id="KW-0832">Ubl conjugation</keyword>
<evidence type="ECO:0000256" key="29">
    <source>
        <dbReference type="ARBA" id="ARBA00023015"/>
    </source>
</evidence>
<dbReference type="Pfam" id="PF13671">
    <property type="entry name" value="AAA_33"/>
    <property type="match status" value="1"/>
</dbReference>
<dbReference type="GO" id="GO:0016607">
    <property type="term" value="C:nuclear speck"/>
    <property type="evidence" value="ECO:0007669"/>
    <property type="project" value="UniProtKB-SubCell"/>
</dbReference>
<dbReference type="GO" id="GO:1990841">
    <property type="term" value="F:promoter-specific chromatin binding"/>
    <property type="evidence" value="ECO:0007669"/>
    <property type="project" value="TreeGrafter"/>
</dbReference>
<keyword evidence="26" id="KW-0156">Chromatin regulator</keyword>
<keyword evidence="35" id="KW-0687">Ribonucleoprotein</keyword>
<keyword evidence="14" id="KW-1017">Isopeptide bond</keyword>
<evidence type="ECO:0000256" key="4">
    <source>
        <dbReference type="ARBA" id="ARBA00004300"/>
    </source>
</evidence>
<evidence type="ECO:0000256" key="13">
    <source>
        <dbReference type="ARBA" id="ARBA00022491"/>
    </source>
</evidence>
<evidence type="ECO:0000256" key="39">
    <source>
        <dbReference type="ARBA" id="ARBA00083838"/>
    </source>
</evidence>
<dbReference type="GO" id="GO:0005681">
    <property type="term" value="C:spliceosomal complex"/>
    <property type="evidence" value="ECO:0007669"/>
    <property type="project" value="UniProtKB-KW"/>
</dbReference>
<keyword evidence="36" id="KW-0131">Cell cycle</keyword>
<dbReference type="GO" id="GO:0030496">
    <property type="term" value="C:midbody"/>
    <property type="evidence" value="ECO:0007669"/>
    <property type="project" value="UniProtKB-SubCell"/>
</dbReference>
<dbReference type="SUPFAM" id="SSF52540">
    <property type="entry name" value="P-loop containing nucleoside triphosphate hydrolases"/>
    <property type="match status" value="1"/>
</dbReference>
<evidence type="ECO:0000256" key="37">
    <source>
        <dbReference type="ARBA" id="ARBA00023328"/>
    </source>
</evidence>
<keyword evidence="22" id="KW-0221">Differentiation</keyword>
<dbReference type="Gene3D" id="1.10.720.30">
    <property type="entry name" value="SAP domain"/>
    <property type="match status" value="1"/>
</dbReference>
<evidence type="ECO:0000256" key="11">
    <source>
        <dbReference type="ARBA" id="ARBA00022481"/>
    </source>
</evidence>
<evidence type="ECO:0000256" key="23">
    <source>
        <dbReference type="ARBA" id="ARBA00022838"/>
    </source>
</evidence>
<dbReference type="Gene3D" id="2.60.120.920">
    <property type="match status" value="1"/>
</dbReference>
<evidence type="ECO:0000256" key="17">
    <source>
        <dbReference type="ARBA" id="ARBA00022664"/>
    </source>
</evidence>
<dbReference type="GO" id="GO:0006325">
    <property type="term" value="P:chromatin organization"/>
    <property type="evidence" value="ECO:0007669"/>
    <property type="project" value="UniProtKB-KW"/>
</dbReference>
<organism evidence="43 44">
    <name type="scientific">Mugilogobius chulae</name>
    <name type="common">yellowstripe goby</name>
    <dbReference type="NCBI Taxonomy" id="88201"/>
    <lineage>
        <taxon>Eukaryota</taxon>
        <taxon>Metazoa</taxon>
        <taxon>Chordata</taxon>
        <taxon>Craniata</taxon>
        <taxon>Vertebrata</taxon>
        <taxon>Euteleostomi</taxon>
        <taxon>Actinopterygii</taxon>
        <taxon>Neopterygii</taxon>
        <taxon>Teleostei</taxon>
        <taxon>Neoteleostei</taxon>
        <taxon>Acanthomorphata</taxon>
        <taxon>Gobiaria</taxon>
        <taxon>Gobiiformes</taxon>
        <taxon>Gobioidei</taxon>
        <taxon>Gobiidae</taxon>
        <taxon>Gobionellinae</taxon>
        <taxon>Mugilogobius</taxon>
    </lineage>
</organism>
<evidence type="ECO:0000256" key="38">
    <source>
        <dbReference type="ARBA" id="ARBA00073300"/>
    </source>
</evidence>
<feature type="domain" description="SAP" evidence="42">
    <location>
        <begin position="6"/>
        <end position="40"/>
    </location>
</feature>
<keyword evidence="37" id="KW-0137">Centromere</keyword>
<keyword evidence="18" id="KW-0747">Spliceosome</keyword>
<keyword evidence="27" id="KW-0164">Citrullination</keyword>
<feature type="compositionally biased region" description="Low complexity" evidence="40">
    <location>
        <begin position="639"/>
        <end position="652"/>
    </location>
</feature>
<feature type="region of interest" description="Disordered" evidence="40">
    <location>
        <begin position="576"/>
        <end position="652"/>
    </location>
</feature>
<keyword evidence="19" id="KW-0547">Nucleotide-binding</keyword>
<evidence type="ECO:0000256" key="36">
    <source>
        <dbReference type="ARBA" id="ARBA00023306"/>
    </source>
</evidence>
<dbReference type="InterPro" id="IPR043136">
    <property type="entry name" value="B30.2/SPRY_sf"/>
</dbReference>
<keyword evidence="29" id="KW-0805">Transcription regulation</keyword>
<feature type="domain" description="B30.2/SPRY" evidence="41">
    <location>
        <begin position="171"/>
        <end position="367"/>
    </location>
</feature>
<dbReference type="CDD" id="cd12884">
    <property type="entry name" value="SPRY_hnRNP"/>
    <property type="match status" value="1"/>
</dbReference>
<keyword evidence="34" id="KW-0539">Nucleus</keyword>
<evidence type="ECO:0000256" key="33">
    <source>
        <dbReference type="ARBA" id="ARBA00023212"/>
    </source>
</evidence>
<keyword evidence="9" id="KW-0158">Chromosome</keyword>
<reference evidence="44" key="1">
    <citation type="submission" date="2024-04" db="EMBL/GenBank/DDBJ databases">
        <title>Salinicola lusitanus LLJ914,a marine bacterium isolated from the Okinawa Trough.</title>
        <authorList>
            <person name="Li J."/>
        </authorList>
    </citation>
    <scope>NUCLEOTIDE SEQUENCE [LARGE SCALE GENOMIC DNA]</scope>
</reference>